<reference evidence="3 4" key="1">
    <citation type="journal article" date="2019" name="Int. J. Syst. Evol. Microbiol.">
        <title>The Global Catalogue of Microorganisms (GCM) 10K type strain sequencing project: providing services to taxonomists for standard genome sequencing and annotation.</title>
        <authorList>
            <consortium name="The Broad Institute Genomics Platform"/>
            <consortium name="The Broad Institute Genome Sequencing Center for Infectious Disease"/>
            <person name="Wu L."/>
            <person name="Ma J."/>
        </authorList>
    </citation>
    <scope>NUCLEOTIDE SEQUENCE [LARGE SCALE GENOMIC DNA]</scope>
    <source>
        <strain evidence="3 4">JCM 14969</strain>
    </source>
</reference>
<proteinExistence type="predicted"/>
<dbReference type="Proteomes" id="UP001500393">
    <property type="component" value="Unassembled WGS sequence"/>
</dbReference>
<keyword evidence="4" id="KW-1185">Reference proteome</keyword>
<gene>
    <name evidence="3" type="ORF">GCM10009789_70630</name>
</gene>
<feature type="region of interest" description="Disordered" evidence="1">
    <location>
        <begin position="103"/>
        <end position="132"/>
    </location>
</feature>
<comment type="caution">
    <text evidence="3">The sequence shown here is derived from an EMBL/GenBank/DDBJ whole genome shotgun (WGS) entry which is preliminary data.</text>
</comment>
<sequence length="132" mass="14161">MIPMGFEFHLTPGEQAVLLVVLGVLAVTAALPVSCVLAWVGARRAKRAGRPGGTNGFWYWLWGTALSWAVMIGAFNLHLGWWSIPIGWLPGLAAAALLRPRGPSEPGPQALPAPQNGQGSWTDPDQQSRTRL</sequence>
<organism evidence="3 4">
    <name type="scientific">Kribbella sancticallisti</name>
    <dbReference type="NCBI Taxonomy" id="460087"/>
    <lineage>
        <taxon>Bacteria</taxon>
        <taxon>Bacillati</taxon>
        <taxon>Actinomycetota</taxon>
        <taxon>Actinomycetes</taxon>
        <taxon>Propionibacteriales</taxon>
        <taxon>Kribbellaceae</taxon>
        <taxon>Kribbella</taxon>
    </lineage>
</organism>
<dbReference type="RefSeq" id="WP_344221069.1">
    <property type="nucleotide sequence ID" value="NZ_BAAAOS010000056.1"/>
</dbReference>
<feature type="transmembrane region" description="Helical" evidence="2">
    <location>
        <begin position="57"/>
        <end position="75"/>
    </location>
</feature>
<evidence type="ECO:0000256" key="2">
    <source>
        <dbReference type="SAM" id="Phobius"/>
    </source>
</evidence>
<evidence type="ECO:0000313" key="4">
    <source>
        <dbReference type="Proteomes" id="UP001500393"/>
    </source>
</evidence>
<feature type="compositionally biased region" description="Polar residues" evidence="1">
    <location>
        <begin position="115"/>
        <end position="132"/>
    </location>
</feature>
<keyword evidence="2" id="KW-0472">Membrane</keyword>
<protein>
    <submittedName>
        <fullName evidence="3">Uncharacterized protein</fullName>
    </submittedName>
</protein>
<name>A0ABN2EG24_9ACTN</name>
<dbReference type="EMBL" id="BAAAOS010000056">
    <property type="protein sequence ID" value="GAA1606329.1"/>
    <property type="molecule type" value="Genomic_DNA"/>
</dbReference>
<evidence type="ECO:0000313" key="3">
    <source>
        <dbReference type="EMBL" id="GAA1606329.1"/>
    </source>
</evidence>
<keyword evidence="2" id="KW-1133">Transmembrane helix</keyword>
<evidence type="ECO:0000256" key="1">
    <source>
        <dbReference type="SAM" id="MobiDB-lite"/>
    </source>
</evidence>
<accession>A0ABN2EG24</accession>
<keyword evidence="2" id="KW-0812">Transmembrane</keyword>
<feature type="transmembrane region" description="Helical" evidence="2">
    <location>
        <begin position="16"/>
        <end position="41"/>
    </location>
</feature>